<name>Q0CEI9_ASPTN</name>
<evidence type="ECO:0000256" key="7">
    <source>
        <dbReference type="RuleBase" id="RU000382"/>
    </source>
</evidence>
<protein>
    <recommendedName>
        <fullName evidence="3">glutamate decarboxylase</fullName>
        <ecNumber evidence="3">4.1.1.15</ecNumber>
    </recommendedName>
</protein>
<dbReference type="STRING" id="341663.Q0CEI9"/>
<reference evidence="9" key="1">
    <citation type="submission" date="2005-09" db="EMBL/GenBank/DDBJ databases">
        <title>Annotation of the Aspergillus terreus NIH2624 genome.</title>
        <authorList>
            <person name="Birren B.W."/>
            <person name="Lander E.S."/>
            <person name="Galagan J.E."/>
            <person name="Nusbaum C."/>
            <person name="Devon K."/>
            <person name="Henn M."/>
            <person name="Ma L.-J."/>
            <person name="Jaffe D.B."/>
            <person name="Butler J."/>
            <person name="Alvarez P."/>
            <person name="Gnerre S."/>
            <person name="Grabherr M."/>
            <person name="Kleber M."/>
            <person name="Mauceli E.W."/>
            <person name="Brockman W."/>
            <person name="Rounsley S."/>
            <person name="Young S.K."/>
            <person name="LaButti K."/>
            <person name="Pushparaj V."/>
            <person name="DeCaprio D."/>
            <person name="Crawford M."/>
            <person name="Koehrsen M."/>
            <person name="Engels R."/>
            <person name="Montgomery P."/>
            <person name="Pearson M."/>
            <person name="Howarth C."/>
            <person name="Larson L."/>
            <person name="Luoma S."/>
            <person name="White J."/>
            <person name="Alvarado L."/>
            <person name="Kodira C.D."/>
            <person name="Zeng Q."/>
            <person name="Oleary S."/>
            <person name="Yandava C."/>
            <person name="Denning D.W."/>
            <person name="Nierman W.C."/>
            <person name="Milne T."/>
            <person name="Madden K."/>
        </authorList>
    </citation>
    <scope>NUCLEOTIDE SEQUENCE [LARGE SCALE GENOMIC DNA]</scope>
    <source>
        <strain evidence="9">NIH 2624 / FGSC A1156</strain>
    </source>
</reference>
<dbReference type="AlphaFoldDB" id="Q0CEI9"/>
<dbReference type="InterPro" id="IPR015424">
    <property type="entry name" value="PyrdxlP-dep_Trfase"/>
</dbReference>
<dbReference type="OrthoDB" id="5152799at2759"/>
<dbReference type="GO" id="GO:0030170">
    <property type="term" value="F:pyridoxal phosphate binding"/>
    <property type="evidence" value="ECO:0007669"/>
    <property type="project" value="InterPro"/>
</dbReference>
<evidence type="ECO:0000256" key="6">
    <source>
        <dbReference type="ARBA" id="ARBA00048868"/>
    </source>
</evidence>
<evidence type="ECO:0000256" key="3">
    <source>
        <dbReference type="ARBA" id="ARBA00012421"/>
    </source>
</evidence>
<dbReference type="eggNOG" id="KOG1383">
    <property type="taxonomic scope" value="Eukaryota"/>
</dbReference>
<dbReference type="GO" id="GO:0004351">
    <property type="term" value="F:glutamate decarboxylase activity"/>
    <property type="evidence" value="ECO:0007669"/>
    <property type="project" value="UniProtKB-EC"/>
</dbReference>
<dbReference type="HOGENOM" id="CLU_1610407_0_0_1"/>
<evidence type="ECO:0000313" key="9">
    <source>
        <dbReference type="Proteomes" id="UP000007963"/>
    </source>
</evidence>
<organism evidence="8 9">
    <name type="scientific">Aspergillus terreus (strain NIH 2624 / FGSC A1156)</name>
    <dbReference type="NCBI Taxonomy" id="341663"/>
    <lineage>
        <taxon>Eukaryota</taxon>
        <taxon>Fungi</taxon>
        <taxon>Dikarya</taxon>
        <taxon>Ascomycota</taxon>
        <taxon>Pezizomycotina</taxon>
        <taxon>Eurotiomycetes</taxon>
        <taxon>Eurotiomycetidae</taxon>
        <taxon>Eurotiales</taxon>
        <taxon>Aspergillaceae</taxon>
        <taxon>Aspergillus</taxon>
        <taxon>Aspergillus subgen. Circumdati</taxon>
    </lineage>
</organism>
<evidence type="ECO:0000313" key="8">
    <source>
        <dbReference type="EMBL" id="EAU32157.1"/>
    </source>
</evidence>
<comment type="catalytic activity">
    <reaction evidence="6">
        <text>L-glutamate + H(+) = 4-aminobutanoate + CO2</text>
        <dbReference type="Rhea" id="RHEA:17785"/>
        <dbReference type="ChEBI" id="CHEBI:15378"/>
        <dbReference type="ChEBI" id="CHEBI:16526"/>
        <dbReference type="ChEBI" id="CHEBI:29985"/>
        <dbReference type="ChEBI" id="CHEBI:59888"/>
        <dbReference type="EC" id="4.1.1.15"/>
    </reaction>
</comment>
<dbReference type="VEuPathDB" id="FungiDB:ATEG_07895"/>
<dbReference type="Pfam" id="PF00282">
    <property type="entry name" value="Pyridoxal_deC"/>
    <property type="match status" value="1"/>
</dbReference>
<dbReference type="OMA" id="IATERAW"/>
<proteinExistence type="inferred from homology"/>
<evidence type="ECO:0000256" key="4">
    <source>
        <dbReference type="ARBA" id="ARBA00022898"/>
    </source>
</evidence>
<keyword evidence="5 7" id="KW-0456">Lyase</keyword>
<comment type="cofactor">
    <cofactor evidence="1 7">
        <name>pyridoxal 5'-phosphate</name>
        <dbReference type="ChEBI" id="CHEBI:597326"/>
    </cofactor>
</comment>
<dbReference type="RefSeq" id="XP_001216516.1">
    <property type="nucleotide sequence ID" value="XM_001216516.1"/>
</dbReference>
<evidence type="ECO:0000256" key="2">
    <source>
        <dbReference type="ARBA" id="ARBA00009533"/>
    </source>
</evidence>
<sequence>MAKDWSPRYQQECISMLADLWRRQPSDNPFGTATTGSSEAVMLAGLAMKRACQERNACFDRRLNVVVGSNAHACVFKFAAYFELETRVVPVTAGSNYVFDAGELEVGVFLTLGSTYTGHYDPVLEVSKQLDDYEARTGISLPIHVDAASGGFVAPFTPGAEDLVW</sequence>
<dbReference type="PANTHER" id="PTHR43321:SF3">
    <property type="entry name" value="GLUTAMATE DECARBOXYLASE"/>
    <property type="match status" value="1"/>
</dbReference>
<keyword evidence="4 7" id="KW-0663">Pyridoxal phosphate</keyword>
<comment type="similarity">
    <text evidence="2 7">Belongs to the group II decarboxylase family.</text>
</comment>
<evidence type="ECO:0000256" key="5">
    <source>
        <dbReference type="ARBA" id="ARBA00023239"/>
    </source>
</evidence>
<dbReference type="Gene3D" id="3.40.640.10">
    <property type="entry name" value="Type I PLP-dependent aspartate aminotransferase-like (Major domain)"/>
    <property type="match status" value="1"/>
</dbReference>
<dbReference type="Proteomes" id="UP000007963">
    <property type="component" value="Unassembled WGS sequence"/>
</dbReference>
<dbReference type="EC" id="4.1.1.15" evidence="3"/>
<dbReference type="GO" id="GO:0005829">
    <property type="term" value="C:cytosol"/>
    <property type="evidence" value="ECO:0007669"/>
    <property type="project" value="TreeGrafter"/>
</dbReference>
<dbReference type="InterPro" id="IPR010107">
    <property type="entry name" value="Glutamate_decarboxylase"/>
</dbReference>
<dbReference type="GeneID" id="4322655"/>
<accession>Q0CEI9</accession>
<evidence type="ECO:0000256" key="1">
    <source>
        <dbReference type="ARBA" id="ARBA00001933"/>
    </source>
</evidence>
<dbReference type="GO" id="GO:0006538">
    <property type="term" value="P:L-glutamate catabolic process"/>
    <property type="evidence" value="ECO:0007669"/>
    <property type="project" value="TreeGrafter"/>
</dbReference>
<dbReference type="InterPro" id="IPR015421">
    <property type="entry name" value="PyrdxlP-dep_Trfase_major"/>
</dbReference>
<dbReference type="SUPFAM" id="SSF53383">
    <property type="entry name" value="PLP-dependent transferases"/>
    <property type="match status" value="1"/>
</dbReference>
<dbReference type="EMBL" id="CH476604">
    <property type="protein sequence ID" value="EAU32157.1"/>
    <property type="molecule type" value="Genomic_DNA"/>
</dbReference>
<gene>
    <name evidence="8" type="ORF">ATEG_07895</name>
</gene>
<dbReference type="PANTHER" id="PTHR43321">
    <property type="entry name" value="GLUTAMATE DECARBOXYLASE"/>
    <property type="match status" value="1"/>
</dbReference>
<dbReference type="InterPro" id="IPR002129">
    <property type="entry name" value="PyrdxlP-dep_de-COase"/>
</dbReference>